<dbReference type="SUPFAM" id="SSF51905">
    <property type="entry name" value="FAD/NAD(P)-binding domain"/>
    <property type="match status" value="1"/>
</dbReference>
<dbReference type="EMBL" id="SGPK01000081">
    <property type="protein sequence ID" value="THH08944.1"/>
    <property type="molecule type" value="Genomic_DNA"/>
</dbReference>
<dbReference type="PRINTS" id="PR00420">
    <property type="entry name" value="RNGMNOXGNASE"/>
</dbReference>
<comment type="caution">
    <text evidence="8">The sequence shown here is derived from an EMBL/GenBank/DDBJ whole genome shotgun (WGS) entry which is preliminary data.</text>
</comment>
<dbReference type="AlphaFoldDB" id="A0A4S4LB78"/>
<evidence type="ECO:0000256" key="2">
    <source>
        <dbReference type="ARBA" id="ARBA00022630"/>
    </source>
</evidence>
<evidence type="ECO:0000256" key="1">
    <source>
        <dbReference type="ARBA" id="ARBA00007992"/>
    </source>
</evidence>
<evidence type="ECO:0000256" key="4">
    <source>
        <dbReference type="ARBA" id="ARBA00023002"/>
    </source>
</evidence>
<dbReference type="InterPro" id="IPR050493">
    <property type="entry name" value="FAD-dep_Monooxygenase_BioMet"/>
</dbReference>
<dbReference type="InterPro" id="IPR036188">
    <property type="entry name" value="FAD/NAD-bd_sf"/>
</dbReference>
<evidence type="ECO:0000256" key="6">
    <source>
        <dbReference type="SAM" id="MobiDB-lite"/>
    </source>
</evidence>
<dbReference type="Proteomes" id="UP000308199">
    <property type="component" value="Unassembled WGS sequence"/>
</dbReference>
<gene>
    <name evidence="8" type="ORF">EW145_g2362</name>
</gene>
<dbReference type="GO" id="GO:0071949">
    <property type="term" value="F:FAD binding"/>
    <property type="evidence" value="ECO:0007669"/>
    <property type="project" value="InterPro"/>
</dbReference>
<dbReference type="Gene3D" id="3.50.50.60">
    <property type="entry name" value="FAD/NAD(P)-binding domain"/>
    <property type="match status" value="1"/>
</dbReference>
<evidence type="ECO:0000313" key="8">
    <source>
        <dbReference type="EMBL" id="THH08944.1"/>
    </source>
</evidence>
<sequence>MQSGEVGRSTNGLKYASINGTFRTAKLRLSFVIVGASVAGLACAYSLKKAGHDVLVLEAEDGLSKSPGGVRIPPNMSQIMMQWGLQAELEKGSGGKSPKAVFKSAFTGEFLGEVLYYGEIMEAFESDLYVMHHADLIMMLYKHAVNAGARFSFSSRVININPAAASVTLSNGEEICGDIIVGADGDTSIVRPILFGETNSEVERSGIYTTYIFTISSTLMKDDQELIDLIEDPKWHIWMGNDWAILAHAVRGGSDLTATIFRKEETTFAQKGWRQTVAIEGLLRDTSEIEPRLARLLKLADAAVRTRHVIQTPLDSWYDDRGHIVVVGDAAHLLNPGSTHSAALAMEDAVVFGELFSKLTSRSSIKRLLYAYQELRQQRCDFVRASEHERAGFVTMPSGPQRDARDASMRRERERGRRDWLKSPEEQLRAQWEEMRGTYGYNALEDAENWWVEWGPLLERMVGTNRSPRNGDTYASQIFVELQQCIG</sequence>
<name>A0A4S4LB78_9AGAM</name>
<reference evidence="8 9" key="1">
    <citation type="submission" date="2019-02" db="EMBL/GenBank/DDBJ databases">
        <title>Genome sequencing of the rare red list fungi Phellinidium pouzarii.</title>
        <authorList>
            <person name="Buettner E."/>
            <person name="Kellner H."/>
        </authorList>
    </citation>
    <scope>NUCLEOTIDE SEQUENCE [LARGE SCALE GENOMIC DNA]</scope>
    <source>
        <strain evidence="8 9">DSM 108285</strain>
    </source>
</reference>
<dbReference type="GO" id="GO:0004497">
    <property type="term" value="F:monooxygenase activity"/>
    <property type="evidence" value="ECO:0007669"/>
    <property type="project" value="UniProtKB-KW"/>
</dbReference>
<accession>A0A4S4LB78</accession>
<keyword evidence="2" id="KW-0285">Flavoprotein</keyword>
<keyword evidence="3" id="KW-0274">FAD</keyword>
<protein>
    <recommendedName>
        <fullName evidence="7">FAD-binding domain-containing protein</fullName>
    </recommendedName>
</protein>
<organism evidence="8 9">
    <name type="scientific">Phellinidium pouzarii</name>
    <dbReference type="NCBI Taxonomy" id="167371"/>
    <lineage>
        <taxon>Eukaryota</taxon>
        <taxon>Fungi</taxon>
        <taxon>Dikarya</taxon>
        <taxon>Basidiomycota</taxon>
        <taxon>Agaricomycotina</taxon>
        <taxon>Agaricomycetes</taxon>
        <taxon>Hymenochaetales</taxon>
        <taxon>Hymenochaetaceae</taxon>
        <taxon>Phellinidium</taxon>
    </lineage>
</organism>
<evidence type="ECO:0000256" key="3">
    <source>
        <dbReference type="ARBA" id="ARBA00022827"/>
    </source>
</evidence>
<evidence type="ECO:0000313" key="9">
    <source>
        <dbReference type="Proteomes" id="UP000308199"/>
    </source>
</evidence>
<dbReference type="OrthoDB" id="1878542at2759"/>
<dbReference type="PANTHER" id="PTHR13789">
    <property type="entry name" value="MONOOXYGENASE"/>
    <property type="match status" value="1"/>
</dbReference>
<dbReference type="InterPro" id="IPR002938">
    <property type="entry name" value="FAD-bd"/>
</dbReference>
<keyword evidence="9" id="KW-1185">Reference proteome</keyword>
<feature type="compositionally biased region" description="Basic and acidic residues" evidence="6">
    <location>
        <begin position="402"/>
        <end position="418"/>
    </location>
</feature>
<feature type="region of interest" description="Disordered" evidence="6">
    <location>
        <begin position="393"/>
        <end position="418"/>
    </location>
</feature>
<proteinExistence type="inferred from homology"/>
<evidence type="ECO:0000256" key="5">
    <source>
        <dbReference type="ARBA" id="ARBA00023033"/>
    </source>
</evidence>
<feature type="domain" description="FAD-binding" evidence="7">
    <location>
        <begin position="32"/>
        <end position="379"/>
    </location>
</feature>
<comment type="similarity">
    <text evidence="1">Belongs to the paxM FAD-dependent monooxygenase family.</text>
</comment>
<evidence type="ECO:0000259" key="7">
    <source>
        <dbReference type="Pfam" id="PF01494"/>
    </source>
</evidence>
<keyword evidence="5" id="KW-0503">Monooxygenase</keyword>
<dbReference type="PANTHER" id="PTHR13789:SF147">
    <property type="entry name" value="PUTATIVE (AFU_ORTHOLOGUE AFUA_2G01950)-RELATED"/>
    <property type="match status" value="1"/>
</dbReference>
<keyword evidence="4" id="KW-0560">Oxidoreductase</keyword>
<dbReference type="Pfam" id="PF01494">
    <property type="entry name" value="FAD_binding_3"/>
    <property type="match status" value="1"/>
</dbReference>